<organism evidence="1 2">
    <name type="scientific">Enterovibrio gelatinilyticus</name>
    <dbReference type="NCBI Taxonomy" id="2899819"/>
    <lineage>
        <taxon>Bacteria</taxon>
        <taxon>Pseudomonadati</taxon>
        <taxon>Pseudomonadota</taxon>
        <taxon>Gammaproteobacteria</taxon>
        <taxon>Vibrionales</taxon>
        <taxon>Vibrionaceae</taxon>
        <taxon>Enterovibrio</taxon>
    </lineage>
</organism>
<comment type="caution">
    <text evidence="1">The sequence shown here is derived from an EMBL/GenBank/DDBJ whole genome shotgun (WGS) entry which is preliminary data.</text>
</comment>
<reference evidence="1" key="1">
    <citation type="submission" date="2021-12" db="EMBL/GenBank/DDBJ databases">
        <title>Enterovibrio ZSDZ35 sp. nov. and Enterovibrio ZSDZ42 sp. nov., isolated from coastal seawater in Qingdao.</title>
        <authorList>
            <person name="Zhang P."/>
        </authorList>
    </citation>
    <scope>NUCLEOTIDE SEQUENCE</scope>
    <source>
        <strain evidence="1">ZSDZ42</strain>
    </source>
</reference>
<accession>A0ABT5R9E2</accession>
<sequence>MTIKLLPEFIETLREAVHNDLLDLINVFNQGSNSNKIEAFCIYSAGGFRGIGYAVRREGDKNTHQNMTLDTEFLSLVEDHSDIETTFTRQSEQNNDLYFQICADEWEHINEFDTFIHTNNTIESEIDKLYNAGIEPKAIQFEILRLFIDAVSSLVNKGAFLSSAFAGNVFYSIQFAGSSNASVLLESSKTLNNHEWHKKVEQFVKENA</sequence>
<evidence type="ECO:0000313" key="2">
    <source>
        <dbReference type="Proteomes" id="UP001149400"/>
    </source>
</evidence>
<evidence type="ECO:0000313" key="1">
    <source>
        <dbReference type="EMBL" id="MDD1796137.1"/>
    </source>
</evidence>
<gene>
    <name evidence="1" type="ORF">LRP50_23735</name>
</gene>
<dbReference type="EMBL" id="JAJUBC010000043">
    <property type="protein sequence ID" value="MDD1796137.1"/>
    <property type="molecule type" value="Genomic_DNA"/>
</dbReference>
<evidence type="ECO:0008006" key="3">
    <source>
        <dbReference type="Google" id="ProtNLM"/>
    </source>
</evidence>
<name>A0ABT5R9E2_9GAMM</name>
<dbReference type="Proteomes" id="UP001149400">
    <property type="component" value="Unassembled WGS sequence"/>
</dbReference>
<keyword evidence="2" id="KW-1185">Reference proteome</keyword>
<dbReference type="RefSeq" id="WP_274166898.1">
    <property type="nucleotide sequence ID" value="NZ_JAJUBC010000043.1"/>
</dbReference>
<proteinExistence type="predicted"/>
<protein>
    <recommendedName>
        <fullName evidence="3">DUF4303 domain-containing protein</fullName>
    </recommendedName>
</protein>